<evidence type="ECO:0000313" key="1">
    <source>
        <dbReference type="EMBL" id="GIY94794.1"/>
    </source>
</evidence>
<sequence length="77" mass="8892">MAFAETASKELSIMPSGTADWVCAGLWKNDTVRKPQAPPRCYHKFLALLVEVRDTVITRMRRGFMRPNTVSYEYRLL</sequence>
<gene>
    <name evidence="1" type="ORF">CEXT_810801</name>
</gene>
<dbReference type="EMBL" id="BPLR01000433">
    <property type="protein sequence ID" value="GIY94794.1"/>
    <property type="molecule type" value="Genomic_DNA"/>
</dbReference>
<name>A0AAV4XJF5_CAEEX</name>
<keyword evidence="2" id="KW-1185">Reference proteome</keyword>
<dbReference type="Proteomes" id="UP001054945">
    <property type="component" value="Unassembled WGS sequence"/>
</dbReference>
<accession>A0AAV4XJF5</accession>
<proteinExistence type="predicted"/>
<evidence type="ECO:0000313" key="2">
    <source>
        <dbReference type="Proteomes" id="UP001054945"/>
    </source>
</evidence>
<feature type="non-terminal residue" evidence="1">
    <location>
        <position position="77"/>
    </location>
</feature>
<reference evidence="1 2" key="1">
    <citation type="submission" date="2021-06" db="EMBL/GenBank/DDBJ databases">
        <title>Caerostris extrusa draft genome.</title>
        <authorList>
            <person name="Kono N."/>
            <person name="Arakawa K."/>
        </authorList>
    </citation>
    <scope>NUCLEOTIDE SEQUENCE [LARGE SCALE GENOMIC DNA]</scope>
</reference>
<protein>
    <submittedName>
        <fullName evidence="1">Uncharacterized protein</fullName>
    </submittedName>
</protein>
<dbReference type="AlphaFoldDB" id="A0AAV4XJF5"/>
<organism evidence="1 2">
    <name type="scientific">Caerostris extrusa</name>
    <name type="common">Bark spider</name>
    <name type="synonym">Caerostris bankana</name>
    <dbReference type="NCBI Taxonomy" id="172846"/>
    <lineage>
        <taxon>Eukaryota</taxon>
        <taxon>Metazoa</taxon>
        <taxon>Ecdysozoa</taxon>
        <taxon>Arthropoda</taxon>
        <taxon>Chelicerata</taxon>
        <taxon>Arachnida</taxon>
        <taxon>Araneae</taxon>
        <taxon>Araneomorphae</taxon>
        <taxon>Entelegynae</taxon>
        <taxon>Araneoidea</taxon>
        <taxon>Araneidae</taxon>
        <taxon>Caerostris</taxon>
    </lineage>
</organism>
<comment type="caution">
    <text evidence="1">The sequence shown here is derived from an EMBL/GenBank/DDBJ whole genome shotgun (WGS) entry which is preliminary data.</text>
</comment>